<dbReference type="InterPro" id="IPR007391">
    <property type="entry name" value="Vancomycin_resist_VanW"/>
</dbReference>
<accession>A0A839N9J9</accession>
<dbReference type="InterPro" id="IPR022029">
    <property type="entry name" value="YoaR-like_PG-bd"/>
</dbReference>
<keyword evidence="2" id="KW-0472">Membrane</keyword>
<name>A0A839N9J9_9MICO</name>
<keyword evidence="5" id="KW-1185">Reference proteome</keyword>
<dbReference type="PANTHER" id="PTHR35788">
    <property type="entry name" value="EXPORTED PROTEIN-RELATED"/>
    <property type="match status" value="1"/>
</dbReference>
<dbReference type="Pfam" id="PF04294">
    <property type="entry name" value="VanW"/>
    <property type="match status" value="1"/>
</dbReference>
<dbReference type="RefSeq" id="WP_183322874.1">
    <property type="nucleotide sequence ID" value="NZ_JACHVQ010000005.1"/>
</dbReference>
<feature type="domain" description="YoaR-like putative peptidoglycan binding" evidence="3">
    <location>
        <begin position="267"/>
        <end position="330"/>
    </location>
</feature>
<dbReference type="AlphaFoldDB" id="A0A839N9J9"/>
<dbReference type="Pfam" id="PF12229">
    <property type="entry name" value="PG_binding_4"/>
    <property type="match status" value="2"/>
</dbReference>
<feature type="compositionally biased region" description="Basic and acidic residues" evidence="1">
    <location>
        <begin position="7"/>
        <end position="19"/>
    </location>
</feature>
<evidence type="ECO:0000313" key="4">
    <source>
        <dbReference type="EMBL" id="MBB2894430.1"/>
    </source>
</evidence>
<reference evidence="4 5" key="1">
    <citation type="submission" date="2020-08" db="EMBL/GenBank/DDBJ databases">
        <title>Sequencing the genomes of 1000 actinobacteria strains.</title>
        <authorList>
            <person name="Klenk H.-P."/>
        </authorList>
    </citation>
    <scope>NUCLEOTIDE SEQUENCE [LARGE SCALE GENOMIC DNA]</scope>
    <source>
        <strain evidence="4 5">DSM 105369</strain>
    </source>
</reference>
<evidence type="ECO:0000256" key="2">
    <source>
        <dbReference type="SAM" id="Phobius"/>
    </source>
</evidence>
<sequence length="580" mass="60416">MSTDASGGDRDSSGADDNHRRRSRLRKGLLIGVPAAVVVLAGGYVALAASQSGKIQRGTTVAGRHIGGMSVSDAKAEVSAAAAQQVKTPVQLVVGGTTLKLDPAKSGLSMSSAGVLDGLSGFSLNPSTVWHRLTGDGPHRTLTPKVDRDALQKAVAAASDELEGAPKNGTVKFVDGKVVTTKSTPGDGVDTKSISQKIAAGWPHSTKFAATLTHQPAALTDDEIQRYVKDFADPAMSAPVTVKVGGKTAELEVSDISDILSTTFDGAKLAPKVDQDALATLLDKQASKLTTPAVDAKLSYRGGKRTITPAKDGTGPDTKGAGKLLVAALTAPDRTMSLPTKPVEPTVTAADLKKTKIGSQMISEFVSVFPTGAENAARTHNISVGLAKLNGIVVQPGETFSLLNTLRPFDAAHGYVDAPVLVGGRDVPGMGGGISQVSTTLYNATFFAGVKLVEHTAHAYWIPRYPMGREATMWDPTIDNKWTNDTGHPIRIQAGIEGNASVIRLYGVKTFTVSSTTSNKFDIVAPGPAKHLSGPSCIAQGPEDGFSVTVTRVVKNLAGKVVKNESLTTRYQPADPVICN</sequence>
<evidence type="ECO:0000256" key="1">
    <source>
        <dbReference type="SAM" id="MobiDB-lite"/>
    </source>
</evidence>
<dbReference type="Proteomes" id="UP000559182">
    <property type="component" value="Unassembled WGS sequence"/>
</dbReference>
<dbReference type="InterPro" id="IPR052913">
    <property type="entry name" value="Glycopeptide_resist_protein"/>
</dbReference>
<organism evidence="4 5">
    <name type="scientific">Flexivirga oryzae</name>
    <dbReference type="NCBI Taxonomy" id="1794944"/>
    <lineage>
        <taxon>Bacteria</taxon>
        <taxon>Bacillati</taxon>
        <taxon>Actinomycetota</taxon>
        <taxon>Actinomycetes</taxon>
        <taxon>Micrococcales</taxon>
        <taxon>Dermacoccaceae</taxon>
        <taxon>Flexivirga</taxon>
    </lineage>
</organism>
<comment type="caution">
    <text evidence="4">The sequence shown here is derived from an EMBL/GenBank/DDBJ whole genome shotgun (WGS) entry which is preliminary data.</text>
</comment>
<feature type="region of interest" description="Disordered" evidence="1">
    <location>
        <begin position="1"/>
        <end position="21"/>
    </location>
</feature>
<protein>
    <submittedName>
        <fullName evidence="4">Vancomycin resistance protein YoaR</fullName>
    </submittedName>
</protein>
<feature type="transmembrane region" description="Helical" evidence="2">
    <location>
        <begin position="28"/>
        <end position="47"/>
    </location>
</feature>
<evidence type="ECO:0000259" key="3">
    <source>
        <dbReference type="Pfam" id="PF12229"/>
    </source>
</evidence>
<dbReference type="EMBL" id="JACHVQ010000005">
    <property type="protein sequence ID" value="MBB2894430.1"/>
    <property type="molecule type" value="Genomic_DNA"/>
</dbReference>
<evidence type="ECO:0000313" key="5">
    <source>
        <dbReference type="Proteomes" id="UP000559182"/>
    </source>
</evidence>
<gene>
    <name evidence="4" type="ORF">FHU39_004472</name>
</gene>
<keyword evidence="2" id="KW-0812">Transmembrane</keyword>
<keyword evidence="2" id="KW-1133">Transmembrane helix</keyword>
<proteinExistence type="predicted"/>
<feature type="domain" description="YoaR-like putative peptidoglycan binding" evidence="3">
    <location>
        <begin position="141"/>
        <end position="200"/>
    </location>
</feature>
<dbReference type="PANTHER" id="PTHR35788:SF1">
    <property type="entry name" value="EXPORTED PROTEIN"/>
    <property type="match status" value="1"/>
</dbReference>